<dbReference type="InterPro" id="IPR021136">
    <property type="entry name" value="Flagellar_hook_control-like_C"/>
</dbReference>
<proteinExistence type="predicted"/>
<gene>
    <name evidence="3" type="ORF">MNBD_GAMMA15-1048</name>
</gene>
<dbReference type="AlphaFoldDB" id="A0A3B0Z8M5"/>
<dbReference type="EMBL" id="UOFN01000073">
    <property type="protein sequence ID" value="VAW77046.1"/>
    <property type="molecule type" value="Genomic_DNA"/>
</dbReference>
<feature type="region of interest" description="Disordered" evidence="1">
    <location>
        <begin position="200"/>
        <end position="277"/>
    </location>
</feature>
<protein>
    <recommendedName>
        <fullName evidence="2">Flagellar hook-length control protein-like C-terminal domain-containing protein</fullName>
    </recommendedName>
</protein>
<dbReference type="Gene3D" id="3.30.750.140">
    <property type="match status" value="1"/>
</dbReference>
<feature type="compositionally biased region" description="Low complexity" evidence="1">
    <location>
        <begin position="201"/>
        <end position="227"/>
    </location>
</feature>
<evidence type="ECO:0000313" key="3">
    <source>
        <dbReference type="EMBL" id="VAW77046.1"/>
    </source>
</evidence>
<reference evidence="3" key="1">
    <citation type="submission" date="2018-06" db="EMBL/GenBank/DDBJ databases">
        <authorList>
            <person name="Zhirakovskaya E."/>
        </authorList>
    </citation>
    <scope>NUCLEOTIDE SEQUENCE</scope>
</reference>
<feature type="compositionally biased region" description="Low complexity" evidence="1">
    <location>
        <begin position="235"/>
        <end position="247"/>
    </location>
</feature>
<feature type="compositionally biased region" description="Low complexity" evidence="1">
    <location>
        <begin position="306"/>
        <end position="322"/>
    </location>
</feature>
<feature type="domain" description="Flagellar hook-length control protein-like C-terminal" evidence="2">
    <location>
        <begin position="413"/>
        <end position="488"/>
    </location>
</feature>
<feature type="region of interest" description="Disordered" evidence="1">
    <location>
        <begin position="306"/>
        <end position="325"/>
    </location>
</feature>
<name>A0A3B0Z8M5_9ZZZZ</name>
<sequence length="505" mass="52965">METPGSIPGTAPLTSTATAVAAVRWQVGQLLQATVLESNIGKVLLAIGNRQVSSETSLLLGKGQQLTVQVRSLGDLPVLRITSGLNITPLTQAIRTLLPQQGSMTPLLASLARLTQTANPPVPPLIRNLTRLIVNNLADTTAASQPATLRSAIERSGLFLERQLTQQASAGTTSNPVPVSAIQSDFKANLLQLIHQLRNWPGSSAPSSPPTQASGTATTPATVVPTGTPLPPAPATSSDSSSIGTPPRSNAPVVNTGQTAANPAQAQAQTPTTDTGQVRQTLQPGVQIPLADSRPLAAPPLATTVTSTAAGATSGTSPGALPGAPPPFPGAVPAPQAAARVTIDLVNRIGSLNTELLRQTEAALARVQLHQLASQPRDAERSLLEWLLELPVRRGDEIDLWSMRIAREKQENAAEKQKPQRRWSVQLAFDLPGLGPVQAQVTLNGEQVSTRFWTGNEEALPLFQEHLQELHNMLGNVGLEVGELDCVPGSIPVKAAAPSLIREKV</sequence>
<evidence type="ECO:0000256" key="1">
    <source>
        <dbReference type="SAM" id="MobiDB-lite"/>
    </source>
</evidence>
<dbReference type="InterPro" id="IPR038610">
    <property type="entry name" value="FliK-like_C_sf"/>
</dbReference>
<accession>A0A3B0Z8M5</accession>
<organism evidence="3">
    <name type="scientific">hydrothermal vent metagenome</name>
    <dbReference type="NCBI Taxonomy" id="652676"/>
    <lineage>
        <taxon>unclassified sequences</taxon>
        <taxon>metagenomes</taxon>
        <taxon>ecological metagenomes</taxon>
    </lineage>
</organism>
<evidence type="ECO:0000259" key="2">
    <source>
        <dbReference type="Pfam" id="PF02120"/>
    </source>
</evidence>
<feature type="compositionally biased region" description="Low complexity" evidence="1">
    <location>
        <begin position="255"/>
        <end position="277"/>
    </location>
</feature>
<dbReference type="Pfam" id="PF02120">
    <property type="entry name" value="Flg_hook"/>
    <property type="match status" value="1"/>
</dbReference>